<dbReference type="Pfam" id="PF10502">
    <property type="entry name" value="Peptidase_S26"/>
    <property type="match status" value="1"/>
</dbReference>
<protein>
    <recommendedName>
        <fullName evidence="4 6">Signal peptidase I</fullName>
        <ecNumber evidence="4 6">3.4.21.89</ecNumber>
    </recommendedName>
</protein>
<dbReference type="Gene3D" id="2.10.109.10">
    <property type="entry name" value="Umud Fragment, subunit A"/>
    <property type="match status" value="1"/>
</dbReference>
<gene>
    <name evidence="9" type="ORF">GCM10009665_32730</name>
</gene>
<dbReference type="InterPro" id="IPR019758">
    <property type="entry name" value="Pept_S26A_signal_pept_1_CS"/>
</dbReference>
<keyword evidence="6" id="KW-0645">Protease</keyword>
<dbReference type="InterPro" id="IPR019533">
    <property type="entry name" value="Peptidase_S26"/>
</dbReference>
<evidence type="ECO:0000256" key="1">
    <source>
        <dbReference type="ARBA" id="ARBA00000677"/>
    </source>
</evidence>
<dbReference type="PRINTS" id="PR00727">
    <property type="entry name" value="LEADERPTASE"/>
</dbReference>
<dbReference type="NCBIfam" id="TIGR02227">
    <property type="entry name" value="sigpep_I_bact"/>
    <property type="match status" value="1"/>
</dbReference>
<feature type="compositionally biased region" description="Low complexity" evidence="7">
    <location>
        <begin position="14"/>
        <end position="23"/>
    </location>
</feature>
<keyword evidence="5 6" id="KW-0378">Hydrolase</keyword>
<evidence type="ECO:0000256" key="7">
    <source>
        <dbReference type="SAM" id="MobiDB-lite"/>
    </source>
</evidence>
<comment type="catalytic activity">
    <reaction evidence="1 6">
        <text>Cleavage of hydrophobic, N-terminal signal or leader sequences from secreted and periplasmic proteins.</text>
        <dbReference type="EC" id="3.4.21.89"/>
    </reaction>
</comment>
<keyword evidence="6" id="KW-1133">Transmembrane helix</keyword>
<evidence type="ECO:0000256" key="2">
    <source>
        <dbReference type="ARBA" id="ARBA00004401"/>
    </source>
</evidence>
<dbReference type="SUPFAM" id="SSF51306">
    <property type="entry name" value="LexA/Signal peptidase"/>
    <property type="match status" value="1"/>
</dbReference>
<dbReference type="PROSITE" id="PS00761">
    <property type="entry name" value="SPASE_I_3"/>
    <property type="match status" value="1"/>
</dbReference>
<comment type="caution">
    <text evidence="9">The sequence shown here is derived from an EMBL/GenBank/DDBJ whole genome shotgun (WGS) entry which is preliminary data.</text>
</comment>
<evidence type="ECO:0000256" key="6">
    <source>
        <dbReference type="RuleBase" id="RU362042"/>
    </source>
</evidence>
<feature type="region of interest" description="Disordered" evidence="7">
    <location>
        <begin position="327"/>
        <end position="350"/>
    </location>
</feature>
<feature type="transmembrane region" description="Helical" evidence="6">
    <location>
        <begin position="63"/>
        <end position="87"/>
    </location>
</feature>
<comment type="similarity">
    <text evidence="3 6">Belongs to the peptidase S26 family.</text>
</comment>
<dbReference type="CDD" id="cd06530">
    <property type="entry name" value="S26_SPase_I"/>
    <property type="match status" value="1"/>
</dbReference>
<dbReference type="PANTHER" id="PTHR43390:SF1">
    <property type="entry name" value="CHLOROPLAST PROCESSING PEPTIDASE"/>
    <property type="match status" value="1"/>
</dbReference>
<dbReference type="EC" id="3.4.21.89" evidence="4 6"/>
<feature type="compositionally biased region" description="Gly residues" evidence="7">
    <location>
        <begin position="30"/>
        <end position="39"/>
    </location>
</feature>
<evidence type="ECO:0000313" key="9">
    <source>
        <dbReference type="EMBL" id="GAA1239526.1"/>
    </source>
</evidence>
<dbReference type="InterPro" id="IPR036286">
    <property type="entry name" value="LexA/Signal_pep-like_sf"/>
</dbReference>
<dbReference type="PANTHER" id="PTHR43390">
    <property type="entry name" value="SIGNAL PEPTIDASE I"/>
    <property type="match status" value="1"/>
</dbReference>
<feature type="region of interest" description="Disordered" evidence="7">
    <location>
        <begin position="1"/>
        <end position="54"/>
    </location>
</feature>
<evidence type="ECO:0000259" key="8">
    <source>
        <dbReference type="Pfam" id="PF10502"/>
    </source>
</evidence>
<proteinExistence type="inferred from homology"/>
<dbReference type="EMBL" id="BAAALF010000049">
    <property type="protein sequence ID" value="GAA1239526.1"/>
    <property type="molecule type" value="Genomic_DNA"/>
</dbReference>
<name>A0ABN1WAB2_9ACTN</name>
<evidence type="ECO:0000313" key="10">
    <source>
        <dbReference type="Proteomes" id="UP001500037"/>
    </source>
</evidence>
<evidence type="ECO:0000256" key="5">
    <source>
        <dbReference type="ARBA" id="ARBA00022801"/>
    </source>
</evidence>
<feature type="compositionally biased region" description="Basic residues" evidence="7">
    <location>
        <begin position="42"/>
        <end position="54"/>
    </location>
</feature>
<dbReference type="InterPro" id="IPR000223">
    <property type="entry name" value="Pept_S26A_signal_pept_1"/>
</dbReference>
<dbReference type="Proteomes" id="UP001500037">
    <property type="component" value="Unassembled WGS sequence"/>
</dbReference>
<comment type="subcellular location">
    <subcellularLocation>
        <location evidence="2">Cell membrane</location>
        <topology evidence="2">Single-pass type II membrane protein</topology>
    </subcellularLocation>
    <subcellularLocation>
        <location evidence="6">Membrane</location>
        <topology evidence="6">Single-pass type II membrane protein</topology>
    </subcellularLocation>
</comment>
<evidence type="ECO:0000256" key="4">
    <source>
        <dbReference type="ARBA" id="ARBA00013208"/>
    </source>
</evidence>
<accession>A0ABN1WAB2</accession>
<sequence>MGMGTRGRSGGPGPSAAAPRGGPLLDEPAGGPGGEGAGRGRAERRRTAKRAARKGRRSLLREVPLIAVVALLIALTLKTFFVQVFVIPSGSMEQTIRIGDRVLVDKLTPWFGSEPQRGDVVVFKDPGGWLENEPHSTGDGPLAKGFKQVFSYVGLLPSENEQDLIKRVVGVGGDTVACCDDRGRITVNGKPIEEPYLAPGNPPSRSPFQVTVPPGRLWVMGDHRDLSADSRYHMDKPGQGTVPLSDVVGRAFLIGWPLDRFQWLDRPTTTATTAATTATTATSAAALLPADPGEEPQSVDFRPDPLEPSLVMGVLGVSPALLRRWYGTRPAGPPPARRRWRAARRGAGAD</sequence>
<reference evidence="9 10" key="1">
    <citation type="journal article" date="2019" name="Int. J. Syst. Evol. Microbiol.">
        <title>The Global Catalogue of Microorganisms (GCM) 10K type strain sequencing project: providing services to taxonomists for standard genome sequencing and annotation.</title>
        <authorList>
            <consortium name="The Broad Institute Genomics Platform"/>
            <consortium name="The Broad Institute Genome Sequencing Center for Infectious Disease"/>
            <person name="Wu L."/>
            <person name="Ma J."/>
        </authorList>
    </citation>
    <scope>NUCLEOTIDE SEQUENCE [LARGE SCALE GENOMIC DNA]</scope>
    <source>
        <strain evidence="9 10">JCM 13004</strain>
    </source>
</reference>
<keyword evidence="6" id="KW-0812">Transmembrane</keyword>
<keyword evidence="10" id="KW-1185">Reference proteome</keyword>
<evidence type="ECO:0000256" key="3">
    <source>
        <dbReference type="ARBA" id="ARBA00009370"/>
    </source>
</evidence>
<keyword evidence="6" id="KW-0472">Membrane</keyword>
<feature type="domain" description="Peptidase S26" evidence="8">
    <location>
        <begin position="62"/>
        <end position="256"/>
    </location>
</feature>
<feature type="compositionally biased region" description="Gly residues" evidence="7">
    <location>
        <begin position="1"/>
        <end position="13"/>
    </location>
</feature>
<organism evidence="9 10">
    <name type="scientific">Kitasatospora nipponensis</name>
    <dbReference type="NCBI Taxonomy" id="258049"/>
    <lineage>
        <taxon>Bacteria</taxon>
        <taxon>Bacillati</taxon>
        <taxon>Actinomycetota</taxon>
        <taxon>Actinomycetes</taxon>
        <taxon>Kitasatosporales</taxon>
        <taxon>Streptomycetaceae</taxon>
        <taxon>Kitasatospora</taxon>
    </lineage>
</organism>